<comment type="caution">
    <text evidence="1">The sequence shown here is derived from an EMBL/GenBank/DDBJ whole genome shotgun (WGS) entry which is preliminary data.</text>
</comment>
<sequence length="337" mass="37279">MSNHFTGLNLGPPLEDQRLDLCDLYTFQSPTDPSRTVIILNANPTADALHPDAIYRLNIDNDGDCLTDIAISYVFSPPQNSMQTVNVFVAKGTESRSVETVGTKIIADAEVSFGTKPNIVKSGDYTFFAGTRSDAFFFDFDGIKDLFDTSGGRNFTAPHLGGKSPWTGVDSNTEANVFSTVIELPTSELGANPEIRIWGRCSVRKDGKLLHVDRAGHPSVSSFFNTDDTKLEYNASEPINDRKRWTDQFVHLMGHTGNYTREEAIAAIDADRILPDMLCFDPLKPAKYPNGRVFTDDVIDHRLAFLSKGDIPPSGLKPHTDILKEFPYMGTPHQKKS</sequence>
<evidence type="ECO:0000313" key="1">
    <source>
        <dbReference type="EMBL" id="MBD2534486.1"/>
    </source>
</evidence>
<name>A0ABR8DYQ3_9NOSO</name>
<accession>A0ABR8DYQ3</accession>
<proteinExistence type="predicted"/>
<dbReference type="Pfam" id="PF14224">
    <property type="entry name" value="DUF4331"/>
    <property type="match status" value="1"/>
</dbReference>
<dbReference type="RefSeq" id="WP_190945031.1">
    <property type="nucleotide sequence ID" value="NZ_JACJSI010000166.1"/>
</dbReference>
<keyword evidence="2" id="KW-1185">Reference proteome</keyword>
<protein>
    <submittedName>
        <fullName evidence="1">DUF4331 family protein</fullName>
    </submittedName>
</protein>
<reference evidence="1 2" key="1">
    <citation type="journal article" date="2020" name="ISME J.">
        <title>Comparative genomics reveals insights into cyanobacterial evolution and habitat adaptation.</title>
        <authorList>
            <person name="Chen M.Y."/>
            <person name="Teng W.K."/>
            <person name="Zhao L."/>
            <person name="Hu C.X."/>
            <person name="Zhou Y.K."/>
            <person name="Han B.P."/>
            <person name="Song L.R."/>
            <person name="Shu W.S."/>
        </authorList>
    </citation>
    <scope>NUCLEOTIDE SEQUENCE [LARGE SCALE GENOMIC DNA]</scope>
    <source>
        <strain evidence="1 2">FACHB-838</strain>
    </source>
</reference>
<gene>
    <name evidence="1" type="ORF">H6G97_35340</name>
</gene>
<dbReference type="EMBL" id="JACJSI010000166">
    <property type="protein sequence ID" value="MBD2534486.1"/>
    <property type="molecule type" value="Genomic_DNA"/>
</dbReference>
<evidence type="ECO:0000313" key="2">
    <source>
        <dbReference type="Proteomes" id="UP000623440"/>
    </source>
</evidence>
<organism evidence="1 2">
    <name type="scientific">Nostoc flagelliforme FACHB-838</name>
    <dbReference type="NCBI Taxonomy" id="2692904"/>
    <lineage>
        <taxon>Bacteria</taxon>
        <taxon>Bacillati</taxon>
        <taxon>Cyanobacteriota</taxon>
        <taxon>Cyanophyceae</taxon>
        <taxon>Nostocales</taxon>
        <taxon>Nostocaceae</taxon>
        <taxon>Nostoc</taxon>
    </lineage>
</organism>
<dbReference type="Proteomes" id="UP000623440">
    <property type="component" value="Unassembled WGS sequence"/>
</dbReference>
<dbReference type="InterPro" id="IPR025566">
    <property type="entry name" value="DUF4331"/>
</dbReference>